<feature type="transmembrane region" description="Helical" evidence="4">
    <location>
        <begin position="7"/>
        <end position="30"/>
    </location>
</feature>
<feature type="transmembrane region" description="Helical" evidence="4">
    <location>
        <begin position="73"/>
        <end position="92"/>
    </location>
</feature>
<proteinExistence type="predicted"/>
<sequence>MGDPRYIVLFGACLTQFTVIGMLFSFGLFLPSFEAELGWSRTFLSTCTALAFLVMGVLAMPGGRLSDALGPRIVLACTGTLYGIGFVLMSQVTAQLQLLVIFGTLIGLGLSSHDVVTLSTIARWFPRRRGIMSGVVKVGTAVGQIALPPVAALLIVAYGWRAALLMLGITASVLLLIAALSMQRPPAPAAGTSSIITGASFAEARRGAGARVFWTLCATQFLFFPALMSVPLHLAVHGMDLGMTQTLAATMLSVIGAASIAGRLIMGALVDRIGGKMAYTICLLVLLVSLAALILTTAHGGLFVVVAVYGFGHGALFVVVSPTVAEYFGMRAHGAIFGTVLFFGTLGGSVGPILTGWVFDSFGSYTPAFITLALSAAIAIVLVRTLPRPEVAVLDP</sequence>
<feature type="transmembrane region" description="Helical" evidence="4">
    <location>
        <begin position="42"/>
        <end position="61"/>
    </location>
</feature>
<gene>
    <name evidence="6" type="ORF">GV827_21070</name>
</gene>
<dbReference type="InterPro" id="IPR011701">
    <property type="entry name" value="MFS"/>
</dbReference>
<evidence type="ECO:0000313" key="6">
    <source>
        <dbReference type="EMBL" id="NEK24866.1"/>
    </source>
</evidence>
<feature type="transmembrane region" description="Helical" evidence="4">
    <location>
        <begin position="277"/>
        <end position="296"/>
    </location>
</feature>
<evidence type="ECO:0000256" key="3">
    <source>
        <dbReference type="ARBA" id="ARBA00023136"/>
    </source>
</evidence>
<feature type="transmembrane region" description="Helical" evidence="4">
    <location>
        <begin position="302"/>
        <end position="324"/>
    </location>
</feature>
<dbReference type="Gene3D" id="1.20.1250.20">
    <property type="entry name" value="MFS general substrate transporter like domains"/>
    <property type="match status" value="2"/>
</dbReference>
<dbReference type="PANTHER" id="PTHR11360">
    <property type="entry name" value="MONOCARBOXYLATE TRANSPORTER"/>
    <property type="match status" value="1"/>
</dbReference>
<feature type="transmembrane region" description="Helical" evidence="4">
    <location>
        <begin position="98"/>
        <end position="122"/>
    </location>
</feature>
<dbReference type="EMBL" id="JAABNT010000025">
    <property type="protein sequence ID" value="NEK24866.1"/>
    <property type="molecule type" value="Genomic_DNA"/>
</dbReference>
<feature type="transmembrane region" description="Helical" evidence="4">
    <location>
        <begin position="134"/>
        <end position="156"/>
    </location>
</feature>
<dbReference type="PANTHER" id="PTHR11360:SF284">
    <property type="entry name" value="EG:103B4.3 PROTEIN-RELATED"/>
    <property type="match status" value="1"/>
</dbReference>
<dbReference type="InterPro" id="IPR050327">
    <property type="entry name" value="Proton-linked_MCT"/>
</dbReference>
<dbReference type="Pfam" id="PF07690">
    <property type="entry name" value="MFS_1"/>
    <property type="match status" value="1"/>
</dbReference>
<feature type="transmembrane region" description="Helical" evidence="4">
    <location>
        <begin position="162"/>
        <end position="180"/>
    </location>
</feature>
<evidence type="ECO:0000256" key="4">
    <source>
        <dbReference type="SAM" id="Phobius"/>
    </source>
</evidence>
<evidence type="ECO:0000259" key="5">
    <source>
        <dbReference type="PROSITE" id="PS50850"/>
    </source>
</evidence>
<feature type="transmembrane region" description="Helical" evidence="4">
    <location>
        <begin position="365"/>
        <end position="383"/>
    </location>
</feature>
<accession>A0A6P0CID2</accession>
<protein>
    <submittedName>
        <fullName evidence="6">MFS transporter</fullName>
    </submittedName>
</protein>
<keyword evidence="7" id="KW-1185">Reference proteome</keyword>
<dbReference type="PROSITE" id="PS50850">
    <property type="entry name" value="MFS"/>
    <property type="match status" value="1"/>
</dbReference>
<dbReference type="Proteomes" id="UP000468591">
    <property type="component" value="Unassembled WGS sequence"/>
</dbReference>
<evidence type="ECO:0000313" key="7">
    <source>
        <dbReference type="Proteomes" id="UP000468591"/>
    </source>
</evidence>
<keyword evidence="1 4" id="KW-0812">Transmembrane</keyword>
<feature type="domain" description="Major facilitator superfamily (MFS) profile" evidence="5">
    <location>
        <begin position="4"/>
        <end position="391"/>
    </location>
</feature>
<organism evidence="6 7">
    <name type="scientific">Sulfitobacter sediminilitoris</name>
    <dbReference type="NCBI Taxonomy" id="2698830"/>
    <lineage>
        <taxon>Bacteria</taxon>
        <taxon>Pseudomonadati</taxon>
        <taxon>Pseudomonadota</taxon>
        <taxon>Alphaproteobacteria</taxon>
        <taxon>Rhodobacterales</taxon>
        <taxon>Roseobacteraceae</taxon>
        <taxon>Sulfitobacter</taxon>
    </lineage>
</organism>
<evidence type="ECO:0000256" key="2">
    <source>
        <dbReference type="ARBA" id="ARBA00022989"/>
    </source>
</evidence>
<name>A0A6P0CID2_9RHOB</name>
<dbReference type="GO" id="GO:0022857">
    <property type="term" value="F:transmembrane transporter activity"/>
    <property type="evidence" value="ECO:0007669"/>
    <property type="project" value="InterPro"/>
</dbReference>
<reference evidence="6 7" key="1">
    <citation type="submission" date="2020-01" db="EMBL/GenBank/DDBJ databases">
        <title>Sulfitobacter sediminilitoris sp. nov., isolated from a tidal flat.</title>
        <authorList>
            <person name="Park S."/>
            <person name="Yoon J.-H."/>
        </authorList>
    </citation>
    <scope>NUCLEOTIDE SEQUENCE [LARGE SCALE GENOMIC DNA]</scope>
    <source>
        <strain evidence="6 7">JBTF-M27</strain>
    </source>
</reference>
<feature type="transmembrane region" description="Helical" evidence="4">
    <location>
        <begin position="212"/>
        <end position="234"/>
    </location>
</feature>
<evidence type="ECO:0000256" key="1">
    <source>
        <dbReference type="ARBA" id="ARBA00022692"/>
    </source>
</evidence>
<feature type="transmembrane region" description="Helical" evidence="4">
    <location>
        <begin position="246"/>
        <end position="265"/>
    </location>
</feature>
<dbReference type="SUPFAM" id="SSF103473">
    <property type="entry name" value="MFS general substrate transporter"/>
    <property type="match status" value="1"/>
</dbReference>
<feature type="transmembrane region" description="Helical" evidence="4">
    <location>
        <begin position="336"/>
        <end position="359"/>
    </location>
</feature>
<dbReference type="RefSeq" id="WP_164355894.1">
    <property type="nucleotide sequence ID" value="NZ_JAABNT010000025.1"/>
</dbReference>
<keyword evidence="2 4" id="KW-1133">Transmembrane helix</keyword>
<dbReference type="AlphaFoldDB" id="A0A6P0CID2"/>
<comment type="caution">
    <text evidence="6">The sequence shown here is derived from an EMBL/GenBank/DDBJ whole genome shotgun (WGS) entry which is preliminary data.</text>
</comment>
<dbReference type="InterPro" id="IPR020846">
    <property type="entry name" value="MFS_dom"/>
</dbReference>
<dbReference type="CDD" id="cd17355">
    <property type="entry name" value="MFS_YcxA_like"/>
    <property type="match status" value="1"/>
</dbReference>
<dbReference type="InterPro" id="IPR036259">
    <property type="entry name" value="MFS_trans_sf"/>
</dbReference>
<keyword evidence="3 4" id="KW-0472">Membrane</keyword>